<dbReference type="GO" id="GO:0019013">
    <property type="term" value="C:viral nucleocapsid"/>
    <property type="evidence" value="ECO:0007669"/>
    <property type="project" value="UniProtKB-KW"/>
</dbReference>
<name>A0AAT9JN60_9VIRU</name>
<evidence type="ECO:0000256" key="1">
    <source>
        <dbReference type="SAM" id="MobiDB-lite"/>
    </source>
</evidence>
<feature type="region of interest" description="Disordered" evidence="1">
    <location>
        <begin position="716"/>
        <end position="745"/>
    </location>
</feature>
<sequence>MDAGALAAIRDRRNALRAAQGCSLFLAGLNAVTEVSTAGSKPLLPLALAWNSRDAQVQSWVSLTSASHVAHLLSEAWYTATRQTDNARRVAKLAGELMAIWKCDTYSVDAQNAARRSIATALRSYILNNPNRVIYAVRAASRVVGNGATYQGQTVPNVYIPTAQAEQLVNAQRHAFFSTYGPAMPSSLIGTPEWVTVWRRWSQNEDVNVVFNTPEADPILAAEYGQLVTGMDDDTVMGVIEFMARADPQENRRYALAAAFVGIAALCKGGNVTDAWVESRLARLHNRVPDLDINALVTQEVIRQYEVLYPRTDMTPEQQYLTLITSYYAVEAQNHNSLAWIIEQATAANITPLLALAYVCAKSPLLNWDIPLSNQSLNGEIAQLATMIMHVVDNPFCCLARPPIHVREYADWAYIGIALRQRVAGDPQFKAYQNNVAQMTRMTKRSLDKIVDDMVTRADLAEQAELTLAHHLSVELDANVQQHGTHLYITPNDGAPAIDVQGTEGQLERPTRLGVGDQMVYNVAEAAPLGDDDPQDDGAQPGRARRRHMREMAAQARATWARNTRNLPAHSYRMSLENAEYYMSNKRTPRAQDLILCLSQVDTVASQRELAKPTIVAGENGARFISIPPARVVIPAAVRAALIRLGVPEGTIPAIAPRPTLHPLTDNDGELRRTVNTHVSNTLPPQDNPGVPQHQNVQVQPAVGLPPHVVPMGGLGAQPAGHGVVQGELGGQDEDDDLMNGGNNE</sequence>
<dbReference type="EMBL" id="BK067093">
    <property type="protein sequence ID" value="DBA56542.1"/>
    <property type="molecule type" value="Viral_cRNA"/>
</dbReference>
<keyword evidence="2" id="KW-0543">Viral nucleoprotein</keyword>
<evidence type="ECO:0000313" key="2">
    <source>
        <dbReference type="EMBL" id="DBA56542.1"/>
    </source>
</evidence>
<organism evidence="2">
    <name type="scientific">Blatta orientalis aliusvirus 1</name>
    <dbReference type="NCBI Taxonomy" id="3133477"/>
    <lineage>
        <taxon>Viruses</taxon>
        <taxon>Riboviria</taxon>
        <taxon>Orthornavirae</taxon>
        <taxon>Negarnaviricota</taxon>
        <taxon>Haploviricotina</taxon>
        <taxon>Monjiviricetes</taxon>
        <taxon>Jingchuvirales</taxon>
        <taxon>Aliusviridae</taxon>
    </lineage>
</organism>
<dbReference type="EMBL" id="BK067094">
    <property type="protein sequence ID" value="DBA56547.1"/>
    <property type="molecule type" value="Viral_cRNA"/>
</dbReference>
<keyword evidence="2" id="KW-0946">Virion</keyword>
<proteinExistence type="predicted"/>
<protein>
    <submittedName>
        <fullName evidence="2">Nucleocapsid protein</fullName>
    </submittedName>
</protein>
<accession>A0AAT9JN60</accession>
<reference evidence="2" key="1">
    <citation type="journal article" date="2024" name="Microb. Genom.">
        <title>The hidden RNA viruses in Blattodea (cockroach and termite).</title>
        <authorList>
            <person name="Fan J."/>
            <person name="Jiang S."/>
            <person name="Li W."/>
            <person name="Li J."/>
            <person name="Pang R."/>
            <person name="Wu H."/>
        </authorList>
    </citation>
    <scope>NUCLEOTIDE SEQUENCE</scope>
    <source>
        <strain evidence="2">DE2016-1</strain>
        <strain evidence="3">DE2016-2</strain>
    </source>
</reference>
<feature type="region of interest" description="Disordered" evidence="1">
    <location>
        <begin position="526"/>
        <end position="545"/>
    </location>
</feature>
<evidence type="ECO:0000313" key="3">
    <source>
        <dbReference type="EMBL" id="DBA56547.1"/>
    </source>
</evidence>